<dbReference type="Proteomes" id="UP000245771">
    <property type="component" value="Unassembled WGS sequence"/>
</dbReference>
<dbReference type="EMBL" id="KZ819603">
    <property type="protein sequence ID" value="PWN35898.1"/>
    <property type="molecule type" value="Genomic_DNA"/>
</dbReference>
<feature type="compositionally biased region" description="Basic and acidic residues" evidence="1">
    <location>
        <begin position="192"/>
        <end position="208"/>
    </location>
</feature>
<dbReference type="STRING" id="1280837.A0A316VFQ3"/>
<reference evidence="3 4" key="1">
    <citation type="journal article" date="2018" name="Mol. Biol. Evol.">
        <title>Broad Genomic Sampling Reveals a Smut Pathogenic Ancestry of the Fungal Clade Ustilaginomycotina.</title>
        <authorList>
            <person name="Kijpornyongpan T."/>
            <person name="Mondo S.J."/>
            <person name="Barry K."/>
            <person name="Sandor L."/>
            <person name="Lee J."/>
            <person name="Lipzen A."/>
            <person name="Pangilinan J."/>
            <person name="LaButti K."/>
            <person name="Hainaut M."/>
            <person name="Henrissat B."/>
            <person name="Grigoriev I.V."/>
            <person name="Spatafora J.W."/>
            <person name="Aime M.C."/>
        </authorList>
    </citation>
    <scope>NUCLEOTIDE SEQUENCE [LARGE SCALE GENOMIC DNA]</scope>
    <source>
        <strain evidence="3 4">MCA 3882</strain>
    </source>
</reference>
<evidence type="ECO:0000256" key="1">
    <source>
        <dbReference type="SAM" id="MobiDB-lite"/>
    </source>
</evidence>
<accession>A0A316VFQ3</accession>
<evidence type="ECO:0000259" key="2">
    <source>
        <dbReference type="SMART" id="SM00757"/>
    </source>
</evidence>
<dbReference type="PANTHER" id="PTHR12864">
    <property type="entry name" value="RAN BINDING PROTEIN 9-RELATED"/>
    <property type="match status" value="1"/>
</dbReference>
<dbReference type="Pfam" id="PF10607">
    <property type="entry name" value="CTLH"/>
    <property type="match status" value="1"/>
</dbReference>
<name>A0A316VFQ3_9BASI</name>
<organism evidence="3 4">
    <name type="scientific">Meira miltonrushii</name>
    <dbReference type="NCBI Taxonomy" id="1280837"/>
    <lineage>
        <taxon>Eukaryota</taxon>
        <taxon>Fungi</taxon>
        <taxon>Dikarya</taxon>
        <taxon>Basidiomycota</taxon>
        <taxon>Ustilaginomycotina</taxon>
        <taxon>Exobasidiomycetes</taxon>
        <taxon>Exobasidiales</taxon>
        <taxon>Brachybasidiaceae</taxon>
        <taxon>Meira</taxon>
    </lineage>
</organism>
<dbReference type="AlphaFoldDB" id="A0A316VFQ3"/>
<sequence>MTGHDSGPPKEIEDSVSEITAPTAMRKLVLNYLIHHCYVDTAQAFADDGISSSTQIANGDEAGPSKSRVQSSNGKSGHSRSSSRQNGNSSAHPLSAPPLSHDDSSMEVEVDGLLSLAGDTSTEKAPSELLKEGTNGNEELSAEDIRSIKARKAIKDCIVNGRVKQAVELCNKYFPTVLNGSAQDPSIIGKSTQEKESNGKKNSSDVERILPANPTSLDPAHLSLNLQIQSFIECVRAASVNSTTSLTQTIPTINSHQGTSAMPNMHSVVSNTPGIAAAAISRSASPAPSSVSSAGSITSGNGMSASMNSNGGSSAANDPNLMGALQGAQVLWADVQKLPAYWRAMYLKELESVTSMLAYRDLLKSPVAKYLDQSRRVALAEQINSAIMLRTGKPSQPLIESAVRQTTFCWQTLANEKVILPANHWIFSSGSVVGSDGFEGGVSTAVSTGVNPSNIERAKKAGKTLPPWDLHGFLQER</sequence>
<evidence type="ECO:0000313" key="3">
    <source>
        <dbReference type="EMBL" id="PWN35898.1"/>
    </source>
</evidence>
<protein>
    <recommendedName>
        <fullName evidence="2">CRA domain-containing protein</fullName>
    </recommendedName>
</protein>
<feature type="compositionally biased region" description="Low complexity" evidence="1">
    <location>
        <begin position="70"/>
        <end position="99"/>
    </location>
</feature>
<feature type="region of interest" description="Disordered" evidence="1">
    <location>
        <begin position="55"/>
        <end position="104"/>
    </location>
</feature>
<evidence type="ECO:0000313" key="4">
    <source>
        <dbReference type="Proteomes" id="UP000245771"/>
    </source>
</evidence>
<dbReference type="InterPro" id="IPR013144">
    <property type="entry name" value="CRA_dom"/>
</dbReference>
<feature type="region of interest" description="Disordered" evidence="1">
    <location>
        <begin position="183"/>
        <end position="212"/>
    </location>
</feature>
<dbReference type="InterPro" id="IPR006594">
    <property type="entry name" value="LisH"/>
</dbReference>
<dbReference type="InParanoid" id="A0A316VFQ3"/>
<dbReference type="InterPro" id="IPR024964">
    <property type="entry name" value="CTLH/CRA"/>
</dbReference>
<dbReference type="OrthoDB" id="8048523at2759"/>
<gene>
    <name evidence="3" type="ORF">FA14DRAFT_48744</name>
</gene>
<keyword evidence="4" id="KW-1185">Reference proteome</keyword>
<dbReference type="PROSITE" id="PS50896">
    <property type="entry name" value="LISH"/>
    <property type="match status" value="1"/>
</dbReference>
<dbReference type="InterPro" id="IPR050618">
    <property type="entry name" value="Ubq-SigPath_Reg"/>
</dbReference>
<dbReference type="SMART" id="SM00757">
    <property type="entry name" value="CRA"/>
    <property type="match status" value="1"/>
</dbReference>
<dbReference type="RefSeq" id="XP_025356200.1">
    <property type="nucleotide sequence ID" value="XM_025502413.1"/>
</dbReference>
<dbReference type="GeneID" id="37024194"/>
<feature type="domain" description="CRA" evidence="2">
    <location>
        <begin position="319"/>
        <end position="419"/>
    </location>
</feature>
<proteinExistence type="predicted"/>